<name>A0ABT7VXJ8_9BORD</name>
<keyword evidence="2" id="KW-0234">DNA repair</keyword>
<accession>A0ABT7VXJ8</accession>
<comment type="similarity">
    <text evidence="2">Belongs to the prokaryotic Ku family.</text>
</comment>
<gene>
    <name evidence="2" type="primary">ku</name>
    <name evidence="5" type="ORF">QUC21_01465</name>
</gene>
<evidence type="ECO:0000256" key="2">
    <source>
        <dbReference type="HAMAP-Rule" id="MF_01875"/>
    </source>
</evidence>
<evidence type="ECO:0000259" key="4">
    <source>
        <dbReference type="SMART" id="SM00559"/>
    </source>
</evidence>
<dbReference type="PANTHER" id="PTHR41251">
    <property type="entry name" value="NON-HOMOLOGOUS END JOINING PROTEIN KU"/>
    <property type="match status" value="1"/>
</dbReference>
<dbReference type="Pfam" id="PF02735">
    <property type="entry name" value="Ku"/>
    <property type="match status" value="1"/>
</dbReference>
<feature type="region of interest" description="Disordered" evidence="3">
    <location>
        <begin position="259"/>
        <end position="311"/>
    </location>
</feature>
<reference evidence="5" key="1">
    <citation type="submission" date="2023-06" db="EMBL/GenBank/DDBJ databases">
        <title>full genome analysis of Phenantherene degrader P3.</title>
        <authorList>
            <person name="Akbar A."/>
            <person name="Rahmeh R."/>
            <person name="Kishk M."/>
        </authorList>
    </citation>
    <scope>NUCLEOTIDE SEQUENCE</scope>
    <source>
        <strain evidence="5">P3</strain>
    </source>
</reference>
<dbReference type="InterPro" id="IPR006164">
    <property type="entry name" value="DNA_bd_Ku70/Ku80"/>
</dbReference>
<comment type="function">
    <text evidence="2">With LigD forms a non-homologous end joining (NHEJ) DNA repair enzyme, which repairs dsDNA breaks with reduced fidelity. Binds linear dsDNA with 5'- and 3'- overhangs but not closed circular dsDNA nor ssDNA. Recruits and stimulates the ligase activity of LigD.</text>
</comment>
<dbReference type="EMBL" id="JAUDJE010000001">
    <property type="protein sequence ID" value="MDM9557670.1"/>
    <property type="molecule type" value="Genomic_DNA"/>
</dbReference>
<dbReference type="InterPro" id="IPR009187">
    <property type="entry name" value="Prok_Ku"/>
</dbReference>
<dbReference type="SMART" id="SM00559">
    <property type="entry name" value="Ku78"/>
    <property type="match status" value="1"/>
</dbReference>
<dbReference type="Gene3D" id="2.40.290.10">
    <property type="match status" value="1"/>
</dbReference>
<dbReference type="HAMAP" id="MF_01875">
    <property type="entry name" value="Prokaryotic_Ku"/>
    <property type="match status" value="1"/>
</dbReference>
<dbReference type="PIRSF" id="PIRSF006493">
    <property type="entry name" value="Prok_Ku"/>
    <property type="match status" value="1"/>
</dbReference>
<organism evidence="5 6">
    <name type="scientific">Bordetella petrii</name>
    <dbReference type="NCBI Taxonomy" id="94624"/>
    <lineage>
        <taxon>Bacteria</taxon>
        <taxon>Pseudomonadati</taxon>
        <taxon>Pseudomonadota</taxon>
        <taxon>Betaproteobacteria</taxon>
        <taxon>Burkholderiales</taxon>
        <taxon>Alcaligenaceae</taxon>
        <taxon>Bordetella</taxon>
    </lineage>
</organism>
<dbReference type="PANTHER" id="PTHR41251:SF1">
    <property type="entry name" value="NON-HOMOLOGOUS END JOINING PROTEIN KU"/>
    <property type="match status" value="1"/>
</dbReference>
<evidence type="ECO:0000256" key="3">
    <source>
        <dbReference type="SAM" id="MobiDB-lite"/>
    </source>
</evidence>
<proteinExistence type="inferred from homology"/>
<dbReference type="NCBIfam" id="TIGR02772">
    <property type="entry name" value="Ku_bact"/>
    <property type="match status" value="1"/>
</dbReference>
<keyword evidence="2" id="KW-0233">DNA recombination</keyword>
<dbReference type="SUPFAM" id="SSF100939">
    <property type="entry name" value="SPOC domain-like"/>
    <property type="match status" value="1"/>
</dbReference>
<evidence type="ECO:0000313" key="6">
    <source>
        <dbReference type="Proteomes" id="UP001175604"/>
    </source>
</evidence>
<keyword evidence="2" id="KW-0227">DNA damage</keyword>
<feature type="domain" description="Ku" evidence="4">
    <location>
        <begin position="53"/>
        <end position="181"/>
    </location>
</feature>
<comment type="subunit">
    <text evidence="2">Homodimer. Interacts with LigD.</text>
</comment>
<dbReference type="InterPro" id="IPR016194">
    <property type="entry name" value="SPOC-like_C_dom_sf"/>
</dbReference>
<sequence>MPRTVWKGAITFGLVHVPVVVYAAARSGRLDFDWIDRRDNAPVGYQRINKRTGKAIDAEYIVKGYEYEKGEYVFMNDEDFRQANTAATQTVDVLDFVEAAEVPLYYFDTPYYLAPDRRGEKGYVLLREVLRKSGRLGLAQVVLHTRQYLAALLPLGDALMLITMRYADEIVAADDLNLPHGKEHAPGAREMEMALRLVDDMTQSWDPERYRDEYRDDLLAAIDRKIESGKTHALAEPGEEAPRGSAKVIDLMSMLKQSIERRGGDGKAASAKKTATKKAAKRAPRKTARKTPARKTAARKSSAASSRRKAA</sequence>
<dbReference type="Proteomes" id="UP001175604">
    <property type="component" value="Unassembled WGS sequence"/>
</dbReference>
<evidence type="ECO:0000256" key="1">
    <source>
        <dbReference type="ARBA" id="ARBA00023125"/>
    </source>
</evidence>
<feature type="compositionally biased region" description="Basic residues" evidence="3">
    <location>
        <begin position="274"/>
        <end position="298"/>
    </location>
</feature>
<dbReference type="RefSeq" id="WP_028356131.1">
    <property type="nucleotide sequence ID" value="NZ_JAUDJE010000001.1"/>
</dbReference>
<keyword evidence="1 2" id="KW-0238">DNA-binding</keyword>
<comment type="caution">
    <text evidence="5">The sequence shown here is derived from an EMBL/GenBank/DDBJ whole genome shotgun (WGS) entry which is preliminary data.</text>
</comment>
<dbReference type="CDD" id="cd00789">
    <property type="entry name" value="KU_like"/>
    <property type="match status" value="1"/>
</dbReference>
<evidence type="ECO:0000313" key="5">
    <source>
        <dbReference type="EMBL" id="MDM9557670.1"/>
    </source>
</evidence>
<keyword evidence="6" id="KW-1185">Reference proteome</keyword>
<protein>
    <recommendedName>
        <fullName evidence="2">Non-homologous end joining protein Ku</fullName>
    </recommendedName>
</protein>